<dbReference type="Gene3D" id="2.60.40.10">
    <property type="entry name" value="Immunoglobulins"/>
    <property type="match status" value="1"/>
</dbReference>
<evidence type="ECO:0000256" key="2">
    <source>
        <dbReference type="PROSITE-ProRule" id="PRU00124"/>
    </source>
</evidence>
<evidence type="ECO:0000313" key="5">
    <source>
        <dbReference type="EMBL" id="KAF0312666.1"/>
    </source>
</evidence>
<dbReference type="Pfam" id="PF07677">
    <property type="entry name" value="A2M_recep"/>
    <property type="match status" value="1"/>
</dbReference>
<proteinExistence type="predicted"/>
<dbReference type="InterPro" id="IPR036055">
    <property type="entry name" value="LDL_receptor-like_sf"/>
</dbReference>
<feature type="disulfide bond" evidence="2">
    <location>
        <begin position="683"/>
        <end position="698"/>
    </location>
</feature>
<dbReference type="InterPro" id="IPR013783">
    <property type="entry name" value="Ig-like_fold"/>
</dbReference>
<dbReference type="Gene3D" id="2.60.40.1940">
    <property type="match status" value="1"/>
</dbReference>
<dbReference type="OrthoDB" id="6359008at2759"/>
<dbReference type="SMART" id="SM01360">
    <property type="entry name" value="A2M"/>
    <property type="match status" value="1"/>
</dbReference>
<dbReference type="InterPro" id="IPR002890">
    <property type="entry name" value="MG2"/>
</dbReference>
<dbReference type="Gene3D" id="2.60.40.690">
    <property type="entry name" value="Alpha-macroglobulin, receptor-binding domain"/>
    <property type="match status" value="1"/>
</dbReference>
<feature type="disulfide bond" evidence="2">
    <location>
        <begin position="664"/>
        <end position="676"/>
    </location>
</feature>
<dbReference type="SUPFAM" id="SSF49410">
    <property type="entry name" value="Alpha-macroglobulin receptor domain"/>
    <property type="match status" value="1"/>
</dbReference>
<dbReference type="InterPro" id="IPR002172">
    <property type="entry name" value="LDrepeatLR_classA_rpt"/>
</dbReference>
<dbReference type="InterPro" id="IPR008930">
    <property type="entry name" value="Terpenoid_cyclase/PrenylTrfase"/>
</dbReference>
<reference evidence="5 6" key="1">
    <citation type="submission" date="2019-07" db="EMBL/GenBank/DDBJ databases">
        <title>Draft genome assembly of a fouling barnacle, Amphibalanus amphitrite (Darwin, 1854): The first reference genome for Thecostraca.</title>
        <authorList>
            <person name="Kim W."/>
        </authorList>
    </citation>
    <scope>NUCLEOTIDE SEQUENCE [LARGE SCALE GENOMIC DNA]</scope>
    <source>
        <strain evidence="5">SNU_AA5</strain>
        <tissue evidence="5">Soma without cirri and trophi</tissue>
    </source>
</reference>
<dbReference type="SMART" id="SM01359">
    <property type="entry name" value="A2M_N_2"/>
    <property type="match status" value="1"/>
</dbReference>
<dbReference type="InterPro" id="IPR011626">
    <property type="entry name" value="Alpha-macroglobulin_TED"/>
</dbReference>
<keyword evidence="1 2" id="KW-1015">Disulfide bond</keyword>
<sequence>MERSRSRYLLVASSLVRPGTIYQAAVALLDISGSALTDRLRYPLDVRASLSRDGVEIASSVKTMARGDLQMMMMKVPSTSVPGDYRLRLEGDHRGGVGGSVFVNETRLQFDRRFLTVLIQTSRPLYSFGQEVHFRIVMLRTDLKPFDDPIDVYVLDSDGYVMRRWPSQSSNNGVVALSFQLPGIGKGGWWKIRVSVRGQIEEKFMRMTKMRTQQWETFVWTPTYFLLSDDNITGDFSAGYTNDKSVRGNATLELWARPGQPATEAEREFKLVDTQRVVRFYGGASFSFPMASLNGAITRLDGAEVKVVVKVLVTYHDQAPLTPDQLRESALEIRSSGDSAGVIRVPSEAEVRQQTLWRNGTFWRPDEDAERPLLEAERRYLETLTERYLQQHRWSEYRATGLYRFQLDTPPRGGTLQLTATYSGADGVTASAGLQLQPYHSTTRSVLSVETSNRRTDIGEYAVFHVRSNFPMSYFYLLVVSKNLVIHGDRVPVRDSGGPTVTTTSVPVSAEMAPSFRLVVYHVTDAGEVVTDSVQVPVEGINRGRTKLVLNQHKDHSKNTVELGMWSTPGATFCTNSMRGYLYSVQAEHELSRASVLASLHSFENTPRAVHRAVWRWRDGSRPVSSEYYVTPDYGIDANSSFALAGLVVFTDARVESVPGTEDCFEGEARCLSRGCYNVTRRCDGVSDCGDHSDEIGCTPDVTKEEEERRFRIRRRSTFADIFDFGAGDWAWMLKNIGYEGGEQQVLQVPEVNDDWYINGFSISQKHGFGLIEEPIHHVSNRPFYMTMEVVSQIRRGETISARLLLVNNQDIEVLALVVLPNSPNYRFVHVEQDGVISHKNVRTSAGDHQHLVPVEAGGSVEVTVPIKPLVELGSVDITLKCITQFGLDVETATIQVQPEGVMTSTHTSFLLDLKNRAVDHKFLNIYTEQSPEVPYATWRRFVYGSPQGSVTVSGDVIGPIFPSNAMNTGSVLGKPLKSLDGSVFNLAYNAWSLHYMRLTNQLPRSFLRQVLEKMNVHFLLIMKRYRRGPFLFFDGGRPSVWATAWTVRQLQYSQFQDWENYLYVEPRILSEAAHWMCLFQNSDGSFNETVWYEHPLDQKMDPRSRVPGERHRQRHIPLTASVLISLHTIQEKLHGDAKAVVANAKALATQYLERSLHVLADPYELAITAYALTLVNSVDRELAFSRLVAARREVEGMYYWAREPVPTLTVSRDVNQRPYLHGKSEQVWDAQSVEATSYALLVYLHRDGVGIDQEKMVLWLNSMRMCSAGFVSTVDTIVAMQALTEYAFRARLRDITDMKVNIESSGLRNFQKLVSIGNTTARQVRTVDLPNVWGHINVVGTGAGQAVVQLDVSWGYDKENLKDTPPVKAFDLSVRENAIQQARNKSIIHVEACYRWVRTEESETSGAAVLEVEMPSGYRIDQHVANANVRRHKRNPNNALMSGKISPDKIYWFIDRAYSNFTQCFDWTIFRRHLVANYTAYRSARIYEYFAPERFEQQILNSTELNVIDVCQSVLLVLLTALVLAAPSAGRPSERIPSPAEELGALGDGIPETAITLGEDTERLSEADVAAEGPAVIELLEAVDPSENEVEEVEPTAEDALVEARHAQLIAAGRPLTGTHSPTAVKIRNPRYFPLGLPGSGVGGGIGGGGYQRLFGAYPSLFGGTYFSMLGGVSEGGPFPYPPVPALG</sequence>
<keyword evidence="6" id="KW-1185">Reference proteome</keyword>
<dbReference type="InterPro" id="IPR050473">
    <property type="entry name" value="A2M/Complement_sys"/>
</dbReference>
<dbReference type="PANTHER" id="PTHR11412">
    <property type="entry name" value="MACROGLOBULIN / COMPLEMENT"/>
    <property type="match status" value="1"/>
</dbReference>
<gene>
    <name evidence="5" type="primary">CD109_3</name>
    <name evidence="5" type="ORF">FJT64_016606</name>
</gene>
<dbReference type="InterPro" id="IPR009048">
    <property type="entry name" value="A-macroglobulin_rcpt-bd"/>
</dbReference>
<feature type="disulfide bond" evidence="2">
    <location>
        <begin position="671"/>
        <end position="689"/>
    </location>
</feature>
<dbReference type="GO" id="GO:0005615">
    <property type="term" value="C:extracellular space"/>
    <property type="evidence" value="ECO:0007669"/>
    <property type="project" value="InterPro"/>
</dbReference>
<dbReference type="Pfam" id="PF00207">
    <property type="entry name" value="A2M"/>
    <property type="match status" value="1"/>
</dbReference>
<feature type="domain" description="Alpha-2-macroglobulin bait region" evidence="3">
    <location>
        <begin position="447"/>
        <end position="581"/>
    </location>
</feature>
<organism evidence="5 6">
    <name type="scientific">Amphibalanus amphitrite</name>
    <name type="common">Striped barnacle</name>
    <name type="synonym">Balanus amphitrite</name>
    <dbReference type="NCBI Taxonomy" id="1232801"/>
    <lineage>
        <taxon>Eukaryota</taxon>
        <taxon>Metazoa</taxon>
        <taxon>Ecdysozoa</taxon>
        <taxon>Arthropoda</taxon>
        <taxon>Crustacea</taxon>
        <taxon>Multicrustacea</taxon>
        <taxon>Cirripedia</taxon>
        <taxon>Thoracica</taxon>
        <taxon>Thoracicalcarea</taxon>
        <taxon>Balanomorpha</taxon>
        <taxon>Balanoidea</taxon>
        <taxon>Balanidae</taxon>
        <taxon>Amphibalaninae</taxon>
        <taxon>Amphibalanus</taxon>
    </lineage>
</organism>
<dbReference type="PANTHER" id="PTHR11412:SF146">
    <property type="entry name" value="CD109 ANTIGEN"/>
    <property type="match status" value="1"/>
</dbReference>
<dbReference type="Pfam" id="PF01835">
    <property type="entry name" value="MG2"/>
    <property type="match status" value="1"/>
</dbReference>
<dbReference type="SUPFAM" id="SSF48239">
    <property type="entry name" value="Terpenoid cyclases/Protein prenyltransferases"/>
    <property type="match status" value="1"/>
</dbReference>
<evidence type="ECO:0000256" key="1">
    <source>
        <dbReference type="ARBA" id="ARBA00023157"/>
    </source>
</evidence>
<dbReference type="InterPro" id="IPR001599">
    <property type="entry name" value="Macroglobln_a2"/>
</dbReference>
<dbReference type="InterPro" id="IPR036595">
    <property type="entry name" value="A-macroglobulin_rcpt-bd_sf"/>
</dbReference>
<dbReference type="Pfam" id="PF07678">
    <property type="entry name" value="TED_complement"/>
    <property type="match status" value="1"/>
</dbReference>
<dbReference type="SUPFAM" id="SSF57424">
    <property type="entry name" value="LDL receptor-like module"/>
    <property type="match status" value="1"/>
</dbReference>
<dbReference type="Gene3D" id="2.20.130.20">
    <property type="match status" value="1"/>
</dbReference>
<dbReference type="Proteomes" id="UP000440578">
    <property type="component" value="Unassembled WGS sequence"/>
</dbReference>
<dbReference type="GO" id="GO:0004866">
    <property type="term" value="F:endopeptidase inhibitor activity"/>
    <property type="evidence" value="ECO:0007669"/>
    <property type="project" value="InterPro"/>
</dbReference>
<accession>A0A6A4WYS8</accession>
<dbReference type="InterPro" id="IPR011625">
    <property type="entry name" value="A2M_N_BRD"/>
</dbReference>
<dbReference type="Pfam" id="PF07703">
    <property type="entry name" value="A2M_BRD"/>
    <property type="match status" value="1"/>
</dbReference>
<dbReference type="SMART" id="SM00192">
    <property type="entry name" value="LDLa"/>
    <property type="match status" value="1"/>
</dbReference>
<dbReference type="Gene3D" id="4.10.400.10">
    <property type="entry name" value="Low-density Lipoprotein Receptor"/>
    <property type="match status" value="1"/>
</dbReference>
<evidence type="ECO:0000313" key="6">
    <source>
        <dbReference type="Proteomes" id="UP000440578"/>
    </source>
</evidence>
<name>A0A6A4WYS8_AMPAM</name>
<dbReference type="CDD" id="cd00112">
    <property type="entry name" value="LDLa"/>
    <property type="match status" value="1"/>
</dbReference>
<protein>
    <submittedName>
        <fullName evidence="5">CD109 antigen</fullName>
    </submittedName>
</protein>
<dbReference type="EMBL" id="VIIS01000147">
    <property type="protein sequence ID" value="KAF0312666.1"/>
    <property type="molecule type" value="Genomic_DNA"/>
</dbReference>
<feature type="domain" description="Alpha-2-macroglobulin" evidence="4">
    <location>
        <begin position="729"/>
        <end position="820"/>
    </location>
</feature>
<comment type="caution">
    <text evidence="5">The sequence shown here is derived from an EMBL/GenBank/DDBJ whole genome shotgun (WGS) entry which is preliminary data.</text>
</comment>
<dbReference type="PROSITE" id="PS50068">
    <property type="entry name" value="LDLRA_2"/>
    <property type="match status" value="1"/>
</dbReference>
<evidence type="ECO:0000259" key="4">
    <source>
        <dbReference type="SMART" id="SM01360"/>
    </source>
</evidence>
<evidence type="ECO:0000259" key="3">
    <source>
        <dbReference type="SMART" id="SM01359"/>
    </source>
</evidence>
<dbReference type="Gene3D" id="2.60.40.1930">
    <property type="match status" value="2"/>
</dbReference>
<dbReference type="Gene3D" id="1.50.10.20">
    <property type="match status" value="1"/>
</dbReference>